<reference evidence="1 2" key="1">
    <citation type="submission" date="2017-12" db="EMBL/GenBank/DDBJ databases">
        <title>Characterization of six clinical isolates of Enterochimera gen. nov., a novel genus of the Yersiniaciae family and the three species Enterochimera arupensis sp. nov., Enterochimera coloradensis sp. nov, and Enterochimera californica sp. nov.</title>
        <authorList>
            <person name="Rossi A."/>
            <person name="Fisher M."/>
        </authorList>
    </citation>
    <scope>NUCLEOTIDE SEQUENCE [LARGE SCALE GENOMIC DNA]</scope>
    <source>
        <strain evidence="2">2015-Iso6</strain>
    </source>
</reference>
<comment type="caution">
    <text evidence="1">The sequence shown here is derived from an EMBL/GenBank/DDBJ whole genome shotgun (WGS) entry which is preliminary data.</text>
</comment>
<name>A0A2N5E1H3_9GAMM</name>
<evidence type="ECO:0000313" key="2">
    <source>
        <dbReference type="Proteomes" id="UP000234240"/>
    </source>
</evidence>
<protein>
    <submittedName>
        <fullName evidence="1">Uncharacterized protein</fullName>
    </submittedName>
</protein>
<keyword evidence="2" id="KW-1185">Reference proteome</keyword>
<dbReference type="RefSeq" id="WP_101817252.1">
    <property type="nucleotide sequence ID" value="NZ_PJZF01000014.1"/>
</dbReference>
<evidence type="ECO:0000313" key="1">
    <source>
        <dbReference type="EMBL" id="PLR34297.1"/>
    </source>
</evidence>
<dbReference type="Proteomes" id="UP000234240">
    <property type="component" value="Unassembled WGS sequence"/>
</dbReference>
<proteinExistence type="predicted"/>
<accession>A0A2N5E1H3</accession>
<dbReference type="OrthoDB" id="6434310at2"/>
<sequence length="144" mass="16588">MPFKTAIRWVHGFVTLVLLVLVAGCWFMHPGVASDAEDELQHTYQLNNQLWLYMTENRRGDATVPIIYRYYLGQEIKGSEREIVKHLNADMLFLAGTGTISAIHADNENRVEVTYSGEVFSLSRKVYYQDADQTMTAHINYQIR</sequence>
<gene>
    <name evidence="1" type="ORF">CYR55_15355</name>
</gene>
<dbReference type="AlphaFoldDB" id="A0A2N5E1H3"/>
<dbReference type="EMBL" id="PJZF01000014">
    <property type="protein sequence ID" value="PLR34297.1"/>
    <property type="molecule type" value="Genomic_DNA"/>
</dbReference>
<dbReference type="PROSITE" id="PS51257">
    <property type="entry name" value="PROKAR_LIPOPROTEIN"/>
    <property type="match status" value="1"/>
</dbReference>
<organism evidence="1 2">
    <name type="scientific">Chimaeribacter californicus</name>
    <dbReference type="NCBI Taxonomy" id="2060067"/>
    <lineage>
        <taxon>Bacteria</taxon>
        <taxon>Pseudomonadati</taxon>
        <taxon>Pseudomonadota</taxon>
        <taxon>Gammaproteobacteria</taxon>
        <taxon>Enterobacterales</taxon>
        <taxon>Yersiniaceae</taxon>
        <taxon>Chimaeribacter</taxon>
    </lineage>
</organism>